<dbReference type="SMART" id="SM00175">
    <property type="entry name" value="RAB"/>
    <property type="match status" value="1"/>
</dbReference>
<dbReference type="SMART" id="SM00174">
    <property type="entry name" value="RHO"/>
    <property type="match status" value="1"/>
</dbReference>
<evidence type="ECO:0000256" key="3">
    <source>
        <dbReference type="ARBA" id="ARBA00023134"/>
    </source>
</evidence>
<keyword evidence="3" id="KW-0342">GTP-binding</keyword>
<evidence type="ECO:0000256" key="4">
    <source>
        <dbReference type="ARBA" id="ARBA00023136"/>
    </source>
</evidence>
<gene>
    <name evidence="5" type="ORF">AV274_2494</name>
</gene>
<dbReference type="PROSITE" id="PS51421">
    <property type="entry name" value="RAS"/>
    <property type="match status" value="1"/>
</dbReference>
<keyword evidence="6" id="KW-1185">Reference proteome</keyword>
<dbReference type="InterPro" id="IPR005225">
    <property type="entry name" value="Small_GTP-bd"/>
</dbReference>
<evidence type="ECO:0000313" key="5">
    <source>
        <dbReference type="EMBL" id="OAO15779.1"/>
    </source>
</evidence>
<organism evidence="5 6">
    <name type="scientific">Blastocystis sp. subtype 1 (strain ATCC 50177 / NandII)</name>
    <dbReference type="NCBI Taxonomy" id="478820"/>
    <lineage>
        <taxon>Eukaryota</taxon>
        <taxon>Sar</taxon>
        <taxon>Stramenopiles</taxon>
        <taxon>Bigyra</taxon>
        <taxon>Opalozoa</taxon>
        <taxon>Opalinata</taxon>
        <taxon>Blastocystidae</taxon>
        <taxon>Blastocystis</taxon>
    </lineage>
</organism>
<dbReference type="GO" id="GO:0005525">
    <property type="term" value="F:GTP binding"/>
    <property type="evidence" value="ECO:0007669"/>
    <property type="project" value="UniProtKB-KW"/>
</dbReference>
<dbReference type="InterPro" id="IPR050227">
    <property type="entry name" value="Rab"/>
</dbReference>
<dbReference type="FunFam" id="3.40.50.300:FF:000586">
    <property type="entry name" value="Rab family GTPase"/>
    <property type="match status" value="1"/>
</dbReference>
<keyword evidence="4" id="KW-0472">Membrane</keyword>
<dbReference type="Gene3D" id="3.40.50.300">
    <property type="entry name" value="P-loop containing nucleotide triphosphate hydrolases"/>
    <property type="match status" value="1"/>
</dbReference>
<dbReference type="EMBL" id="LXWW01000118">
    <property type="protein sequence ID" value="OAO15779.1"/>
    <property type="molecule type" value="Genomic_DNA"/>
</dbReference>
<comment type="subcellular location">
    <subcellularLocation>
        <location evidence="1">Endomembrane system</location>
    </subcellularLocation>
</comment>
<dbReference type="PROSITE" id="PS51420">
    <property type="entry name" value="RHO"/>
    <property type="match status" value="1"/>
</dbReference>
<dbReference type="SMART" id="SM00173">
    <property type="entry name" value="RAS"/>
    <property type="match status" value="1"/>
</dbReference>
<dbReference type="SMART" id="SM00176">
    <property type="entry name" value="RAN"/>
    <property type="match status" value="1"/>
</dbReference>
<accession>A0A196SIK6</accession>
<evidence type="ECO:0000256" key="1">
    <source>
        <dbReference type="ARBA" id="ARBA00004308"/>
    </source>
</evidence>
<dbReference type="NCBIfam" id="TIGR00231">
    <property type="entry name" value="small_GTP"/>
    <property type="match status" value="1"/>
</dbReference>
<dbReference type="PROSITE" id="PS51419">
    <property type="entry name" value="RAB"/>
    <property type="match status" value="1"/>
</dbReference>
<evidence type="ECO:0000256" key="2">
    <source>
        <dbReference type="ARBA" id="ARBA00022741"/>
    </source>
</evidence>
<protein>
    <submittedName>
        <fullName evidence="5">Rab1A</fullName>
    </submittedName>
</protein>
<dbReference type="OrthoDB" id="9989112at2759"/>
<dbReference type="GO" id="GO:0003924">
    <property type="term" value="F:GTPase activity"/>
    <property type="evidence" value="ECO:0007669"/>
    <property type="project" value="InterPro"/>
</dbReference>
<comment type="caution">
    <text evidence="5">The sequence shown here is derived from an EMBL/GenBank/DDBJ whole genome shotgun (WGS) entry which is preliminary data.</text>
</comment>
<proteinExistence type="predicted"/>
<evidence type="ECO:0000313" key="6">
    <source>
        <dbReference type="Proteomes" id="UP000078348"/>
    </source>
</evidence>
<sequence>MNLNRNYDYLFKIVLIGDSGVGKSSLLLRFADGAFTDSFISTIGVDFRFRTVETLDKTAKLQIWDTAGQERFRTITSAYYHGADAVFIVYDVTDKDSFKNVEEWLQEVRKYTDNQVELCIVGNKSDRVDEKEVSTVAGQDCATSIGASFYETSAKDASNVEEVFMSMAETLVKREQTKKEVKEREETPANPIAVQFQSKMQEFKKDVGCCS</sequence>
<dbReference type="PANTHER" id="PTHR47977">
    <property type="entry name" value="RAS-RELATED PROTEIN RAB"/>
    <property type="match status" value="1"/>
</dbReference>
<dbReference type="AlphaFoldDB" id="A0A196SIK6"/>
<dbReference type="Proteomes" id="UP000078348">
    <property type="component" value="Unassembled WGS sequence"/>
</dbReference>
<dbReference type="InterPro" id="IPR001806">
    <property type="entry name" value="Small_GTPase"/>
</dbReference>
<name>A0A196SIK6_BLAHN</name>
<dbReference type="SUPFAM" id="SSF52540">
    <property type="entry name" value="P-loop containing nucleoside triphosphate hydrolases"/>
    <property type="match status" value="1"/>
</dbReference>
<keyword evidence="2" id="KW-0547">Nucleotide-binding</keyword>
<dbReference type="PRINTS" id="PR00449">
    <property type="entry name" value="RASTRNSFRMNG"/>
</dbReference>
<dbReference type="GO" id="GO:0012505">
    <property type="term" value="C:endomembrane system"/>
    <property type="evidence" value="ECO:0007669"/>
    <property type="project" value="UniProtKB-SubCell"/>
</dbReference>
<reference evidence="5 6" key="1">
    <citation type="submission" date="2016-05" db="EMBL/GenBank/DDBJ databases">
        <title>Nuclear genome of Blastocystis sp. subtype 1 NandII.</title>
        <authorList>
            <person name="Gentekaki E."/>
            <person name="Curtis B."/>
            <person name="Stairs C."/>
            <person name="Eme L."/>
            <person name="Herman E."/>
            <person name="Klimes V."/>
            <person name="Arias M.C."/>
            <person name="Elias M."/>
            <person name="Hilliou F."/>
            <person name="Klute M."/>
            <person name="Malik S.-B."/>
            <person name="Pightling A."/>
            <person name="Rachubinski R."/>
            <person name="Salas D."/>
            <person name="Schlacht A."/>
            <person name="Suga H."/>
            <person name="Archibald J."/>
            <person name="Ball S.G."/>
            <person name="Clark G."/>
            <person name="Dacks J."/>
            <person name="Van Der Giezen M."/>
            <person name="Tsaousis A."/>
            <person name="Roger A."/>
        </authorList>
    </citation>
    <scope>NUCLEOTIDE SEQUENCE [LARGE SCALE GENOMIC DNA]</scope>
    <source>
        <strain evidence="6">ATCC 50177 / NandII</strain>
    </source>
</reference>
<dbReference type="InterPro" id="IPR027417">
    <property type="entry name" value="P-loop_NTPase"/>
</dbReference>
<dbReference type="STRING" id="478820.A0A196SIK6"/>
<dbReference type="Pfam" id="PF00071">
    <property type="entry name" value="Ras"/>
    <property type="match status" value="1"/>
</dbReference>